<sequence>MIRCRQLNLITHMQEVIITFSKWAKLLTVGGTNSVQRISLHRGVFHVLFQEQEEDEMLYYVWGVFNYPLPVPKGDSLHKASKNDCHFYPFNHSGNIFTIDSMLWHGGNEIFSPGLKCIEEEILLIKKKNLVNLMAITTKTNTPTIVFNSELEAIPEAINDIFLSTYINIGFDIVDAMGVSGLVNIGFNNNQTTHIKSLNIKINKFGLLDDYKQAEKLSYLLSSFAPEHCYFTPVNIWKANK</sequence>
<proteinExistence type="predicted"/>
<dbReference type="EMBL" id="FN543502">
    <property type="protein sequence ID" value="CBG88680.1"/>
    <property type="molecule type" value="Genomic_DNA"/>
</dbReference>
<organism evidence="1 2">
    <name type="scientific">Citrobacter rodentium (strain ICC168)</name>
    <name type="common">Citrobacter freundii biotype 4280</name>
    <dbReference type="NCBI Taxonomy" id="637910"/>
    <lineage>
        <taxon>Bacteria</taxon>
        <taxon>Pseudomonadati</taxon>
        <taxon>Pseudomonadota</taxon>
        <taxon>Gammaproteobacteria</taxon>
        <taxon>Enterobacterales</taxon>
        <taxon>Enterobacteriaceae</taxon>
        <taxon>Citrobacter</taxon>
    </lineage>
</organism>
<evidence type="ECO:0000313" key="2">
    <source>
        <dbReference type="Proteomes" id="UP000001889"/>
    </source>
</evidence>
<dbReference type="KEGG" id="cro:ROD_19281"/>
<dbReference type="HOGENOM" id="CLU_1150274_0_0_6"/>
<gene>
    <name evidence="1" type="ordered locus">ROD_19281</name>
</gene>
<name>D2TMX1_CITRI</name>
<dbReference type="Proteomes" id="UP000001889">
    <property type="component" value="Chromosome"/>
</dbReference>
<accession>D2TMX1</accession>
<protein>
    <submittedName>
        <fullName evidence="1">Uncharacterized protein</fullName>
    </submittedName>
</protein>
<dbReference type="AlphaFoldDB" id="D2TMX1"/>
<evidence type="ECO:0000313" key="1">
    <source>
        <dbReference type="EMBL" id="CBG88680.1"/>
    </source>
</evidence>
<keyword evidence="2" id="KW-1185">Reference proteome</keyword>
<reference evidence="1 2" key="1">
    <citation type="journal article" date="2010" name="J. Bacteriol.">
        <title>The Citrobacter rodentium genome sequence reveals convergent evolution with human pathogenic Escherichia coli.</title>
        <authorList>
            <person name="Petty N.K."/>
            <person name="Bulgin R."/>
            <person name="Crepin V.F."/>
            <person name="Cerdeno-Tarraga A.M."/>
            <person name="Schroeder G.N."/>
            <person name="Quail M.A."/>
            <person name="Lennard N."/>
            <person name="Corton C."/>
            <person name="Barron A."/>
            <person name="Clark L."/>
            <person name="Toribio A.L."/>
            <person name="Parkhill J."/>
            <person name="Dougan G."/>
            <person name="Frankel G."/>
            <person name="Thomson N.R."/>
        </authorList>
    </citation>
    <scope>NUCLEOTIDE SEQUENCE [LARGE SCALE GENOMIC DNA]</scope>
    <source>
        <strain evidence="1 2">ICC168</strain>
    </source>
</reference>